<evidence type="ECO:0000313" key="2">
    <source>
        <dbReference type="Proteomes" id="UP000177885"/>
    </source>
</evidence>
<comment type="caution">
    <text evidence="1">The sequence shown here is derived from an EMBL/GenBank/DDBJ whole genome shotgun (WGS) entry which is preliminary data.</text>
</comment>
<reference evidence="1 2" key="1">
    <citation type="journal article" date="2016" name="Nat. Commun.">
        <title>Thousands of microbial genomes shed light on interconnected biogeochemical processes in an aquifer system.</title>
        <authorList>
            <person name="Anantharaman K."/>
            <person name="Brown C.T."/>
            <person name="Hug L.A."/>
            <person name="Sharon I."/>
            <person name="Castelle C.J."/>
            <person name="Probst A.J."/>
            <person name="Thomas B.C."/>
            <person name="Singh A."/>
            <person name="Wilkins M.J."/>
            <person name="Karaoz U."/>
            <person name="Brodie E.L."/>
            <person name="Williams K.H."/>
            <person name="Hubbard S.S."/>
            <person name="Banfield J.F."/>
        </authorList>
    </citation>
    <scope>NUCLEOTIDE SEQUENCE [LARGE SCALE GENOMIC DNA]</scope>
</reference>
<dbReference type="Proteomes" id="UP000177885">
    <property type="component" value="Unassembled WGS sequence"/>
</dbReference>
<name>A0A1F7TN68_9BACT</name>
<dbReference type="STRING" id="1802385.A2856_01005"/>
<sequence length="145" mass="16013">MARETRRVVPLFQNRRTDDTLFPEIVGIAHVILPLCGVKHAEARMRSGCLQTMILELVTSRSLPPEWLCGLRLELVDGGRLLAETAIALVQVGKHGPKGRWHVPARTLPIIQPVLKVGDGTEIILRSSSGQEWKWKLAPLLSSAA</sequence>
<evidence type="ECO:0000313" key="1">
    <source>
        <dbReference type="EMBL" id="OGL67048.1"/>
    </source>
</evidence>
<dbReference type="EMBL" id="MGDT01000004">
    <property type="protein sequence ID" value="OGL67048.1"/>
    <property type="molecule type" value="Genomic_DNA"/>
</dbReference>
<gene>
    <name evidence="1" type="ORF">A2856_01005</name>
</gene>
<organism evidence="1 2">
    <name type="scientific">Candidatus Uhrbacteria bacterium RIFCSPHIGHO2_01_FULL_63_20</name>
    <dbReference type="NCBI Taxonomy" id="1802385"/>
    <lineage>
        <taxon>Bacteria</taxon>
        <taxon>Candidatus Uhriibacteriota</taxon>
    </lineage>
</organism>
<accession>A0A1F7TN68</accession>
<dbReference type="AlphaFoldDB" id="A0A1F7TN68"/>
<proteinExistence type="predicted"/>
<protein>
    <submittedName>
        <fullName evidence="1">Uncharacterized protein</fullName>
    </submittedName>
</protein>